<accession>A0ABW9ZYM3</accession>
<keyword evidence="3" id="KW-1185">Reference proteome</keyword>
<dbReference type="Proteomes" id="UP000753802">
    <property type="component" value="Unassembled WGS sequence"/>
</dbReference>
<evidence type="ECO:0000313" key="3">
    <source>
        <dbReference type="Proteomes" id="UP000753802"/>
    </source>
</evidence>
<evidence type="ECO:0000256" key="1">
    <source>
        <dbReference type="SAM" id="SignalP"/>
    </source>
</evidence>
<dbReference type="RefSeq" id="WP_161819619.1">
    <property type="nucleotide sequence ID" value="NZ_JAACJS010000015.1"/>
</dbReference>
<keyword evidence="1" id="KW-0732">Signal</keyword>
<dbReference type="EMBL" id="JAACJS010000015">
    <property type="protein sequence ID" value="NCI51334.1"/>
    <property type="molecule type" value="Genomic_DNA"/>
</dbReference>
<gene>
    <name evidence="2" type="ORF">GWC95_15505</name>
</gene>
<proteinExistence type="predicted"/>
<reference evidence="2 3" key="1">
    <citation type="submission" date="2020-01" db="EMBL/GenBank/DDBJ databases">
        <title>Genome analysis.</title>
        <authorList>
            <person name="Wu S."/>
            <person name="Wang G."/>
        </authorList>
    </citation>
    <scope>NUCLEOTIDE SEQUENCE [LARGE SCALE GENOMIC DNA]</scope>
    <source>
        <strain evidence="2 3">SYL130</strain>
    </source>
</reference>
<evidence type="ECO:0008006" key="4">
    <source>
        <dbReference type="Google" id="ProtNLM"/>
    </source>
</evidence>
<name>A0ABW9ZYM3_9BACT</name>
<feature type="signal peptide" evidence="1">
    <location>
        <begin position="1"/>
        <end position="20"/>
    </location>
</feature>
<sequence length="161" mass="17893">MKTFTLAALCFVVFSAFAQKADFTGNWVFVEQESISGNLYSNGSPKQINISQTATVVNLDKITMGANNTDFTVSEKLTKDGRAVELTTASKRKKTITTTWSNDGNSFVCFTTISSPDDAGKLERKVTDTYSLEYGSLILQRKDENLTNGEVWESKAVYERR</sequence>
<comment type="caution">
    <text evidence="2">The sequence shown here is derived from an EMBL/GenBank/DDBJ whole genome shotgun (WGS) entry which is preliminary data.</text>
</comment>
<organism evidence="2 3">
    <name type="scientific">Sediminibacterium roseum</name>
    <dbReference type="NCBI Taxonomy" id="1978412"/>
    <lineage>
        <taxon>Bacteria</taxon>
        <taxon>Pseudomonadati</taxon>
        <taxon>Bacteroidota</taxon>
        <taxon>Chitinophagia</taxon>
        <taxon>Chitinophagales</taxon>
        <taxon>Chitinophagaceae</taxon>
        <taxon>Sediminibacterium</taxon>
    </lineage>
</organism>
<evidence type="ECO:0000313" key="2">
    <source>
        <dbReference type="EMBL" id="NCI51334.1"/>
    </source>
</evidence>
<protein>
    <recommendedName>
        <fullName evidence="4">Lipocalin-like domain-containing protein</fullName>
    </recommendedName>
</protein>
<feature type="chain" id="PRO_5046678203" description="Lipocalin-like domain-containing protein" evidence="1">
    <location>
        <begin position="21"/>
        <end position="161"/>
    </location>
</feature>